<keyword evidence="1" id="KW-0028">Amino-acid biosynthesis</keyword>
<sequence>VKPTDLRGILQYIPRFREQTFVISADGAVISDVNFTNLLLDIAVLRSLNIRVVLAHGAGEQIRQLAVEREMTPSNLDGTGITDDATLELAMSAANRLTHEILEGLSVSDQRAASANAIISHPKGVIEGVDQQYTGRIERVDVSMLKTLLAEGIIPVIPPLGFDGEGNTFRLNSDAIALAVSEALGAIKLIFISTTDGLKIEGKLVRQILSSDLEKALNDNAGIEAGQSSKARHAAKACAKGVPRVHIINGRVTEGLLAEVFSNEGI</sequence>
<evidence type="ECO:0000259" key="5">
    <source>
        <dbReference type="Pfam" id="PF00696"/>
    </source>
</evidence>
<feature type="non-terminal residue" evidence="6">
    <location>
        <position position="1"/>
    </location>
</feature>
<reference evidence="6" key="1">
    <citation type="submission" date="2018-05" db="EMBL/GenBank/DDBJ databases">
        <authorList>
            <person name="Lanie J.A."/>
            <person name="Ng W.-L."/>
            <person name="Kazmierczak K.M."/>
            <person name="Andrzejewski T.M."/>
            <person name="Davidsen T.M."/>
            <person name="Wayne K.J."/>
            <person name="Tettelin H."/>
            <person name="Glass J.I."/>
            <person name="Rusch D."/>
            <person name="Podicherti R."/>
            <person name="Tsui H.-C.T."/>
            <person name="Winkler M.E."/>
        </authorList>
    </citation>
    <scope>NUCLEOTIDE SEQUENCE</scope>
</reference>
<dbReference type="PANTHER" id="PTHR30602">
    <property type="entry name" value="AMINO-ACID ACETYLTRANSFERASE"/>
    <property type="match status" value="1"/>
</dbReference>
<dbReference type="SUPFAM" id="SSF53633">
    <property type="entry name" value="Carbamate kinase-like"/>
    <property type="match status" value="1"/>
</dbReference>
<dbReference type="InterPro" id="IPR010167">
    <property type="entry name" value="NH2A_AcTrfase"/>
</dbReference>
<gene>
    <name evidence="6" type="ORF">METZ01_LOCUS392340</name>
</gene>
<dbReference type="GO" id="GO:0005737">
    <property type="term" value="C:cytoplasm"/>
    <property type="evidence" value="ECO:0007669"/>
    <property type="project" value="InterPro"/>
</dbReference>
<dbReference type="InterPro" id="IPR004662">
    <property type="entry name" value="AcgluKinase_fam"/>
</dbReference>
<organism evidence="6">
    <name type="scientific">marine metagenome</name>
    <dbReference type="NCBI Taxonomy" id="408172"/>
    <lineage>
        <taxon>unclassified sequences</taxon>
        <taxon>metagenomes</taxon>
        <taxon>ecological metagenomes</taxon>
    </lineage>
</organism>
<dbReference type="InterPro" id="IPR001048">
    <property type="entry name" value="Asp/Glu/Uridylate_kinase"/>
</dbReference>
<protein>
    <recommendedName>
        <fullName evidence="5">Aspartate/glutamate/uridylate kinase domain-containing protein</fullName>
    </recommendedName>
</protein>
<dbReference type="InterPro" id="IPR036393">
    <property type="entry name" value="AceGlu_kinase-like_sf"/>
</dbReference>
<name>A0A382UYY3_9ZZZZ</name>
<feature type="non-terminal residue" evidence="6">
    <location>
        <position position="266"/>
    </location>
</feature>
<dbReference type="Gene3D" id="3.40.1160.10">
    <property type="entry name" value="Acetylglutamate kinase-like"/>
    <property type="match status" value="1"/>
</dbReference>
<evidence type="ECO:0000256" key="2">
    <source>
        <dbReference type="ARBA" id="ARBA00022679"/>
    </source>
</evidence>
<dbReference type="Pfam" id="PF00696">
    <property type="entry name" value="AA_kinase"/>
    <property type="match status" value="1"/>
</dbReference>
<feature type="domain" description="Aspartate/glutamate/uridylate kinase" evidence="5">
    <location>
        <begin position="20"/>
        <end position="249"/>
    </location>
</feature>
<evidence type="ECO:0000313" key="6">
    <source>
        <dbReference type="EMBL" id="SVD39486.1"/>
    </source>
</evidence>
<dbReference type="PANTHER" id="PTHR30602:SF12">
    <property type="entry name" value="AMINO-ACID ACETYLTRANSFERASE NAGS1, CHLOROPLASTIC-RELATED"/>
    <property type="match status" value="1"/>
</dbReference>
<evidence type="ECO:0000256" key="4">
    <source>
        <dbReference type="ARBA" id="ARBA00029440"/>
    </source>
</evidence>
<keyword evidence="2" id="KW-0808">Transferase</keyword>
<dbReference type="EMBL" id="UINC01147896">
    <property type="protein sequence ID" value="SVD39486.1"/>
    <property type="molecule type" value="Genomic_DNA"/>
</dbReference>
<evidence type="ECO:0000256" key="1">
    <source>
        <dbReference type="ARBA" id="ARBA00022605"/>
    </source>
</evidence>
<proteinExistence type="predicted"/>
<dbReference type="PIRSF" id="PIRSF000728">
    <property type="entry name" value="NAGK"/>
    <property type="match status" value="1"/>
</dbReference>
<dbReference type="GO" id="GO:0006526">
    <property type="term" value="P:L-arginine biosynthetic process"/>
    <property type="evidence" value="ECO:0007669"/>
    <property type="project" value="InterPro"/>
</dbReference>
<dbReference type="GO" id="GO:0004042">
    <property type="term" value="F:L-glutamate N-acetyltransferase activity"/>
    <property type="evidence" value="ECO:0007669"/>
    <property type="project" value="InterPro"/>
</dbReference>
<dbReference type="AlphaFoldDB" id="A0A382UYY3"/>
<accession>A0A382UYY3</accession>
<evidence type="ECO:0000256" key="3">
    <source>
        <dbReference type="ARBA" id="ARBA00023315"/>
    </source>
</evidence>
<comment type="pathway">
    <text evidence="4">Amino-acid biosynthesis.</text>
</comment>
<keyword evidence="3" id="KW-0012">Acyltransferase</keyword>